<feature type="region of interest" description="Disordered" evidence="1">
    <location>
        <begin position="1"/>
        <end position="32"/>
    </location>
</feature>
<sequence>MSLGTDRANAPSGQVSPPNARHGLVDSGYTTDDSSLDEFIQRVLDEGHSPICLPPPPSIHIPPDYYASDNEDTDLETFASRERCIPDPETPCPPPRVAHTKGLHYRKLPFQVNGSGTTVSTEVHEDDRRWHTLLSQGGAAKRQREPIVGPASSSLDRLTVPKHPSSQMLPKTLAPQLPNGARKLRPLVTPHLFRRPQRVTDAIDTEHMLSTATEGFRRQLDVTKEPARTSGRTCSRTPKSAHEKAQALERRRQRDNERKKRWVFIASSRSC</sequence>
<feature type="region of interest" description="Disordered" evidence="1">
    <location>
        <begin position="151"/>
        <end position="178"/>
    </location>
</feature>
<name>A0AAW0DA70_9AGAR</name>
<dbReference type="EMBL" id="JAYKXP010000019">
    <property type="protein sequence ID" value="KAK7047693.1"/>
    <property type="molecule type" value="Genomic_DNA"/>
</dbReference>
<reference evidence="2 3" key="1">
    <citation type="submission" date="2024-01" db="EMBL/GenBank/DDBJ databases">
        <title>A draft genome for a cacao thread blight-causing isolate of Paramarasmius palmivorus.</title>
        <authorList>
            <person name="Baruah I.K."/>
            <person name="Bukari Y."/>
            <person name="Amoako-Attah I."/>
            <person name="Meinhardt L.W."/>
            <person name="Bailey B.A."/>
            <person name="Cohen S.P."/>
        </authorList>
    </citation>
    <scope>NUCLEOTIDE SEQUENCE [LARGE SCALE GENOMIC DNA]</scope>
    <source>
        <strain evidence="2 3">GH-12</strain>
    </source>
</reference>
<accession>A0AAW0DA70</accession>
<proteinExistence type="predicted"/>
<keyword evidence="3" id="KW-1185">Reference proteome</keyword>
<organism evidence="2 3">
    <name type="scientific">Paramarasmius palmivorus</name>
    <dbReference type="NCBI Taxonomy" id="297713"/>
    <lineage>
        <taxon>Eukaryota</taxon>
        <taxon>Fungi</taxon>
        <taxon>Dikarya</taxon>
        <taxon>Basidiomycota</taxon>
        <taxon>Agaricomycotina</taxon>
        <taxon>Agaricomycetes</taxon>
        <taxon>Agaricomycetidae</taxon>
        <taxon>Agaricales</taxon>
        <taxon>Marasmiineae</taxon>
        <taxon>Marasmiaceae</taxon>
        <taxon>Paramarasmius</taxon>
    </lineage>
</organism>
<evidence type="ECO:0000313" key="3">
    <source>
        <dbReference type="Proteomes" id="UP001383192"/>
    </source>
</evidence>
<dbReference type="Proteomes" id="UP001383192">
    <property type="component" value="Unassembled WGS sequence"/>
</dbReference>
<gene>
    <name evidence="2" type="ORF">VNI00_006461</name>
</gene>
<evidence type="ECO:0000313" key="2">
    <source>
        <dbReference type="EMBL" id="KAK7047693.1"/>
    </source>
</evidence>
<evidence type="ECO:0000256" key="1">
    <source>
        <dbReference type="SAM" id="MobiDB-lite"/>
    </source>
</evidence>
<dbReference type="AlphaFoldDB" id="A0AAW0DA70"/>
<protein>
    <submittedName>
        <fullName evidence="2">Uncharacterized protein</fullName>
    </submittedName>
</protein>
<feature type="region of interest" description="Disordered" evidence="1">
    <location>
        <begin position="224"/>
        <end position="260"/>
    </location>
</feature>
<comment type="caution">
    <text evidence="2">The sequence shown here is derived from an EMBL/GenBank/DDBJ whole genome shotgun (WGS) entry which is preliminary data.</text>
</comment>
<feature type="region of interest" description="Disordered" evidence="1">
    <location>
        <begin position="47"/>
        <end position="71"/>
    </location>
</feature>
<feature type="compositionally biased region" description="Basic and acidic residues" evidence="1">
    <location>
        <begin position="240"/>
        <end position="258"/>
    </location>
</feature>